<dbReference type="RefSeq" id="WP_369725644.1">
    <property type="nucleotide sequence ID" value="NZ_CP165734.1"/>
</dbReference>
<organism evidence="2">
    <name type="scientific">Bradyrhizobium sp. LLZ17</name>
    <dbReference type="NCBI Taxonomy" id="3239388"/>
    <lineage>
        <taxon>Bacteria</taxon>
        <taxon>Pseudomonadati</taxon>
        <taxon>Pseudomonadota</taxon>
        <taxon>Alphaproteobacteria</taxon>
        <taxon>Hyphomicrobiales</taxon>
        <taxon>Nitrobacteraceae</taxon>
        <taxon>Bradyrhizobium</taxon>
    </lineage>
</organism>
<feature type="region of interest" description="Disordered" evidence="1">
    <location>
        <begin position="41"/>
        <end position="63"/>
    </location>
</feature>
<name>A0AB39XT04_9BRAD</name>
<protein>
    <submittedName>
        <fullName evidence="2">DUF2934 domain-containing protein</fullName>
    </submittedName>
</protein>
<accession>A0AB39XT04</accession>
<reference evidence="2" key="1">
    <citation type="submission" date="2024-08" db="EMBL/GenBank/DDBJ databases">
        <authorList>
            <person name="Chaddad Z."/>
            <person name="Lamrabet M."/>
            <person name="Bouhnik O."/>
            <person name="Alami S."/>
            <person name="Wipf D."/>
            <person name="Courty P.E."/>
            <person name="Missbah El Idrissi M."/>
        </authorList>
    </citation>
    <scope>NUCLEOTIDE SEQUENCE</scope>
    <source>
        <strain evidence="2">LLZ17</strain>
    </source>
</reference>
<dbReference type="InterPro" id="IPR021327">
    <property type="entry name" value="DUF2934"/>
</dbReference>
<dbReference type="AlphaFoldDB" id="A0AB39XT04"/>
<proteinExistence type="predicted"/>
<evidence type="ECO:0000313" key="2">
    <source>
        <dbReference type="EMBL" id="XDV60280.1"/>
    </source>
</evidence>
<gene>
    <name evidence="2" type="ORF">AB8Z38_13535</name>
</gene>
<dbReference type="Pfam" id="PF11154">
    <property type="entry name" value="DUF2934"/>
    <property type="match status" value="1"/>
</dbReference>
<evidence type="ECO:0000256" key="1">
    <source>
        <dbReference type="SAM" id="MobiDB-lite"/>
    </source>
</evidence>
<sequence length="63" mass="7153">MSGPTEEEIRTRACQLWKDAGEPACKMDEFWYRAERELLKERTVSGDPPPGMTDNVADLEHTG</sequence>
<dbReference type="EMBL" id="CP165734">
    <property type="protein sequence ID" value="XDV60280.1"/>
    <property type="molecule type" value="Genomic_DNA"/>
</dbReference>